<accession>A0AC60R0Y3</accession>
<organism evidence="1 2">
    <name type="scientific">Ixodes persulcatus</name>
    <name type="common">Taiga tick</name>
    <dbReference type="NCBI Taxonomy" id="34615"/>
    <lineage>
        <taxon>Eukaryota</taxon>
        <taxon>Metazoa</taxon>
        <taxon>Ecdysozoa</taxon>
        <taxon>Arthropoda</taxon>
        <taxon>Chelicerata</taxon>
        <taxon>Arachnida</taxon>
        <taxon>Acari</taxon>
        <taxon>Parasitiformes</taxon>
        <taxon>Ixodida</taxon>
        <taxon>Ixodoidea</taxon>
        <taxon>Ixodidae</taxon>
        <taxon>Ixodinae</taxon>
        <taxon>Ixodes</taxon>
    </lineage>
</organism>
<proteinExistence type="predicted"/>
<comment type="caution">
    <text evidence="1">The sequence shown here is derived from an EMBL/GenBank/DDBJ whole genome shotgun (WGS) entry which is preliminary data.</text>
</comment>
<sequence>MAAAEASISNQTDPRSSLAKPDEELAPEFSPMDHDDPETTSNQQDWLTYRGRRARRQLTLAQREREATPGPPPQQEPPNKAHSPSKQTSRLTPKKLKPLLPLPPSDIKVVIRPREGLNLGAWRTDQVVGAINAACRFSPSERKGLTIRIRQDQNLAIVSTPDESVAVRAREIPGITIDGRQFEVQAYVALPDNSCRGVISGISPQTTTDQLMEGLYARETNILFARMMGRTNTAIVMFEGLSVPRFICYDGGEYRCYTHHPKQQVCGACLEVGHRVNVSPHPERSRCRTCGKPNPSDQPHACKPFCIHCSGDHPSTDSKCPARIRPPHNKRRSNHQPGPFKAGSPRQVEADAGPAHATDHDPPGQPKTLPWQAPDPTPAEAAASAKNHNLRKRTRSRSSPTNRKKELPGLSPRDSNDAHTIYHTVWECPSPPGKGITPAPSPTPTSWEAALSSQELVDQRELVQRARRIGEAKLRPGLVGAKTITVVQAVAGETMSVAEVSETISEVSNAVAVAKGLSVTNRCDGWSSV</sequence>
<evidence type="ECO:0000313" key="2">
    <source>
        <dbReference type="Proteomes" id="UP000805193"/>
    </source>
</evidence>
<evidence type="ECO:0000313" key="1">
    <source>
        <dbReference type="EMBL" id="KAG0445599.1"/>
    </source>
</evidence>
<protein>
    <submittedName>
        <fullName evidence="1">Uncharacterized protein</fullName>
    </submittedName>
</protein>
<dbReference type="Proteomes" id="UP000805193">
    <property type="component" value="Unassembled WGS sequence"/>
</dbReference>
<gene>
    <name evidence="1" type="ORF">HPB47_013573</name>
</gene>
<feature type="non-terminal residue" evidence="1">
    <location>
        <position position="529"/>
    </location>
</feature>
<keyword evidence="2" id="KW-1185">Reference proteome</keyword>
<reference evidence="1 2" key="1">
    <citation type="journal article" date="2020" name="Cell">
        <title>Large-Scale Comparative Analyses of Tick Genomes Elucidate Their Genetic Diversity and Vector Capacities.</title>
        <authorList>
            <consortium name="Tick Genome and Microbiome Consortium (TIGMIC)"/>
            <person name="Jia N."/>
            <person name="Wang J."/>
            <person name="Shi W."/>
            <person name="Du L."/>
            <person name="Sun Y."/>
            <person name="Zhan W."/>
            <person name="Jiang J.F."/>
            <person name="Wang Q."/>
            <person name="Zhang B."/>
            <person name="Ji P."/>
            <person name="Bell-Sakyi L."/>
            <person name="Cui X.M."/>
            <person name="Yuan T.T."/>
            <person name="Jiang B.G."/>
            <person name="Yang W.F."/>
            <person name="Lam T.T."/>
            <person name="Chang Q.C."/>
            <person name="Ding S.J."/>
            <person name="Wang X.J."/>
            <person name="Zhu J.G."/>
            <person name="Ruan X.D."/>
            <person name="Zhao L."/>
            <person name="Wei J.T."/>
            <person name="Ye R.Z."/>
            <person name="Que T.C."/>
            <person name="Du C.H."/>
            <person name="Zhou Y.H."/>
            <person name="Cheng J.X."/>
            <person name="Dai P.F."/>
            <person name="Guo W.B."/>
            <person name="Han X.H."/>
            <person name="Huang E.J."/>
            <person name="Li L.F."/>
            <person name="Wei W."/>
            <person name="Gao Y.C."/>
            <person name="Liu J.Z."/>
            <person name="Shao H.Z."/>
            <person name="Wang X."/>
            <person name="Wang C.C."/>
            <person name="Yang T.C."/>
            <person name="Huo Q.B."/>
            <person name="Li W."/>
            <person name="Chen H.Y."/>
            <person name="Chen S.E."/>
            <person name="Zhou L.G."/>
            <person name="Ni X.B."/>
            <person name="Tian J.H."/>
            <person name="Sheng Y."/>
            <person name="Liu T."/>
            <person name="Pan Y.S."/>
            <person name="Xia L.Y."/>
            <person name="Li J."/>
            <person name="Zhao F."/>
            <person name="Cao W.C."/>
        </authorList>
    </citation>
    <scope>NUCLEOTIDE SEQUENCE [LARGE SCALE GENOMIC DNA]</scope>
    <source>
        <strain evidence="1">Iper-2018</strain>
    </source>
</reference>
<name>A0AC60R0Y3_IXOPE</name>
<dbReference type="EMBL" id="JABSTQ010000171">
    <property type="protein sequence ID" value="KAG0445599.1"/>
    <property type="molecule type" value="Genomic_DNA"/>
</dbReference>